<dbReference type="Gene3D" id="3.40.710.10">
    <property type="entry name" value="DD-peptidase/beta-lactamase superfamily"/>
    <property type="match status" value="1"/>
</dbReference>
<protein>
    <submittedName>
        <fullName evidence="3">Beta-lactamase-related domain-containing protein</fullName>
    </submittedName>
</protein>
<name>A0A915CRB3_9BILA</name>
<dbReference type="InterPro" id="IPR001466">
    <property type="entry name" value="Beta-lactam-related"/>
</dbReference>
<evidence type="ECO:0000313" key="2">
    <source>
        <dbReference type="Proteomes" id="UP000887574"/>
    </source>
</evidence>
<evidence type="ECO:0000313" key="3">
    <source>
        <dbReference type="WBParaSite" id="jg11660"/>
    </source>
</evidence>
<proteinExistence type="predicted"/>
<dbReference type="Proteomes" id="UP000887574">
    <property type="component" value="Unplaced"/>
</dbReference>
<dbReference type="WBParaSite" id="jg11660">
    <property type="protein sequence ID" value="jg11660"/>
    <property type="gene ID" value="jg11660"/>
</dbReference>
<dbReference type="SUPFAM" id="SSF56601">
    <property type="entry name" value="beta-lactamase/transpeptidase-like"/>
    <property type="match status" value="1"/>
</dbReference>
<feature type="domain" description="Beta-lactamase-related" evidence="1">
    <location>
        <begin position="29"/>
        <end position="194"/>
    </location>
</feature>
<keyword evidence="2" id="KW-1185">Reference proteome</keyword>
<accession>A0A915CRB3</accession>
<evidence type="ECO:0000259" key="1">
    <source>
        <dbReference type="Pfam" id="PF00144"/>
    </source>
</evidence>
<sequence length="346" mass="39718">MCQRKYLQRMVKGNVSLKFEPIKQSFSRLLENEEGLTLAVYHKDELVVDLWGGYADKSSYRLWKEDTMSCGYSSTKVFGSLVVASLVSQGRLAYTDLVIKHWPEFGKHGKDILTVEDLVNHKAGLIAFSAGKFTIEEAKDLDLVSKIIEDSKPWESAIKKFVYHAATIGFVLDQLVRRVDMKKRTISQFYLEEVQPNIQYGEQFYIGLPKKSFIWLLILLFQLQWKRYSMLSEIQCRCSDLPFQNWDPKFKEIMNLYSNSVKFLAVTGIYNDPDVLSVQSCASTGVGTARGIAQAAQYFFKSKLITEEVQEVFKHPTEKIYLPNPLEKEEFSIMQMVMVDSSVALI</sequence>
<dbReference type="InterPro" id="IPR052907">
    <property type="entry name" value="Beta-lactamase/esterase"/>
</dbReference>
<dbReference type="Pfam" id="PF00144">
    <property type="entry name" value="Beta-lactamase"/>
    <property type="match status" value="1"/>
</dbReference>
<dbReference type="PANTHER" id="PTHR43319:SF3">
    <property type="entry name" value="BETA-LACTAMASE-RELATED DOMAIN-CONTAINING PROTEIN"/>
    <property type="match status" value="1"/>
</dbReference>
<dbReference type="PANTHER" id="PTHR43319">
    <property type="entry name" value="BETA-LACTAMASE-RELATED"/>
    <property type="match status" value="1"/>
</dbReference>
<dbReference type="AlphaFoldDB" id="A0A915CRB3"/>
<organism evidence="2 3">
    <name type="scientific">Ditylenchus dipsaci</name>
    <dbReference type="NCBI Taxonomy" id="166011"/>
    <lineage>
        <taxon>Eukaryota</taxon>
        <taxon>Metazoa</taxon>
        <taxon>Ecdysozoa</taxon>
        <taxon>Nematoda</taxon>
        <taxon>Chromadorea</taxon>
        <taxon>Rhabditida</taxon>
        <taxon>Tylenchina</taxon>
        <taxon>Tylenchomorpha</taxon>
        <taxon>Sphaerularioidea</taxon>
        <taxon>Anguinidae</taxon>
        <taxon>Anguininae</taxon>
        <taxon>Ditylenchus</taxon>
    </lineage>
</organism>
<dbReference type="InterPro" id="IPR012338">
    <property type="entry name" value="Beta-lactam/transpept-like"/>
</dbReference>
<reference evidence="3" key="1">
    <citation type="submission" date="2022-11" db="UniProtKB">
        <authorList>
            <consortium name="WormBaseParasite"/>
        </authorList>
    </citation>
    <scope>IDENTIFICATION</scope>
</reference>